<evidence type="ECO:0000313" key="2">
    <source>
        <dbReference type="WBParaSite" id="PSAMB.scaffold628size45201.g7681.t1"/>
    </source>
</evidence>
<proteinExistence type="predicted"/>
<accession>A0A914X3K0</accession>
<dbReference type="WBParaSite" id="PSAMB.scaffold628size45201.g7681.t1">
    <property type="protein sequence ID" value="PSAMB.scaffold628size45201.g7681.t1"/>
    <property type="gene ID" value="PSAMB.scaffold628size45201.g7681"/>
</dbReference>
<keyword evidence="1" id="KW-1185">Reference proteome</keyword>
<reference evidence="2" key="1">
    <citation type="submission" date="2022-11" db="UniProtKB">
        <authorList>
            <consortium name="WormBaseParasite"/>
        </authorList>
    </citation>
    <scope>IDENTIFICATION</scope>
</reference>
<sequence>MSTERESMTLLHSIESAQDFKKAMDILEKDMPNSANTFTSMKFWCEGTTTSIIHRFFAYPWPDPVCFMAIRFNNHIDVPSIFFHAKNGKDRQE</sequence>
<organism evidence="1 2">
    <name type="scientific">Plectus sambesii</name>
    <dbReference type="NCBI Taxonomy" id="2011161"/>
    <lineage>
        <taxon>Eukaryota</taxon>
        <taxon>Metazoa</taxon>
        <taxon>Ecdysozoa</taxon>
        <taxon>Nematoda</taxon>
        <taxon>Chromadorea</taxon>
        <taxon>Plectida</taxon>
        <taxon>Plectina</taxon>
        <taxon>Plectoidea</taxon>
        <taxon>Plectidae</taxon>
        <taxon>Plectus</taxon>
    </lineage>
</organism>
<dbReference type="AlphaFoldDB" id="A0A914X3K0"/>
<name>A0A914X3K0_9BILA</name>
<evidence type="ECO:0000313" key="1">
    <source>
        <dbReference type="Proteomes" id="UP000887566"/>
    </source>
</evidence>
<dbReference type="Proteomes" id="UP000887566">
    <property type="component" value="Unplaced"/>
</dbReference>
<protein>
    <submittedName>
        <fullName evidence="2">Uncharacterized protein</fullName>
    </submittedName>
</protein>